<evidence type="ECO:0000259" key="6">
    <source>
        <dbReference type="PROSITE" id="PS51074"/>
    </source>
</evidence>
<dbReference type="PANTHER" id="PTHR45255">
    <property type="entry name" value="DNAJ HOMOLOG SUBFAMILY C MEMBER 24"/>
    <property type="match status" value="1"/>
</dbReference>
<feature type="domain" description="DPH-type MB" evidence="6">
    <location>
        <begin position="113"/>
        <end position="169"/>
    </location>
</feature>
<name>A0AAD9KFH4_9ANNE</name>
<dbReference type="Proteomes" id="UP001208570">
    <property type="component" value="Unassembled WGS sequence"/>
</dbReference>
<comment type="caution">
    <text evidence="7">The sequence shown here is derived from an EMBL/GenBank/DDBJ whole genome shotgun (WGS) entry which is preliminary data.</text>
</comment>
<keyword evidence="4" id="KW-0408">Iron</keyword>
<evidence type="ECO:0000256" key="2">
    <source>
        <dbReference type="ARBA" id="ARBA00022723"/>
    </source>
</evidence>
<evidence type="ECO:0000259" key="5">
    <source>
        <dbReference type="PROSITE" id="PS50076"/>
    </source>
</evidence>
<comment type="similarity">
    <text evidence="1">Belongs to the DPH4 family.</text>
</comment>
<dbReference type="PRINTS" id="PR00625">
    <property type="entry name" value="JDOMAIN"/>
</dbReference>
<keyword evidence="2" id="KW-0479">Metal-binding</keyword>
<protein>
    <submittedName>
        <fullName evidence="7">Uncharacterized protein</fullName>
    </submittedName>
</protein>
<gene>
    <name evidence="7" type="ORF">LSH36_3g22067</name>
</gene>
<dbReference type="GO" id="GO:0001671">
    <property type="term" value="F:ATPase activator activity"/>
    <property type="evidence" value="ECO:0007669"/>
    <property type="project" value="TreeGrafter"/>
</dbReference>
<sequence length="178" mass="21215">MKNKDIFQRKRVLGSRSNENIYQLVEMENYYEILSSYPGDTIEMIKKNYQKLLLQFHPDKQQQHRQNNANSADDILMKYHLVNKAWKVLSDPELRKQYDSSWMQRNTFQLWPIQEVVNFEEFDMCGDSEQYNYCCRCGGNLILTKTDALFQVDYVCCDICSLCVKVEYNSVTEEEKIQ</sequence>
<dbReference type="InterPro" id="IPR007872">
    <property type="entry name" value="DPH_MB_dom"/>
</dbReference>
<dbReference type="InterPro" id="IPR036671">
    <property type="entry name" value="DPH_MB_sf"/>
</dbReference>
<dbReference type="Gene3D" id="3.10.660.10">
    <property type="entry name" value="DPH Zinc finger"/>
    <property type="match status" value="1"/>
</dbReference>
<dbReference type="SUPFAM" id="SSF144217">
    <property type="entry name" value="CSL zinc finger"/>
    <property type="match status" value="1"/>
</dbReference>
<dbReference type="PROSITE" id="PS51074">
    <property type="entry name" value="DPH_MB"/>
    <property type="match status" value="1"/>
</dbReference>
<dbReference type="SMART" id="SM00271">
    <property type="entry name" value="DnaJ"/>
    <property type="match status" value="1"/>
</dbReference>
<evidence type="ECO:0000256" key="4">
    <source>
        <dbReference type="ARBA" id="ARBA00023004"/>
    </source>
</evidence>
<feature type="domain" description="J" evidence="5">
    <location>
        <begin position="29"/>
        <end position="102"/>
    </location>
</feature>
<dbReference type="CDD" id="cd06257">
    <property type="entry name" value="DnaJ"/>
    <property type="match status" value="1"/>
</dbReference>
<dbReference type="InterPro" id="IPR036869">
    <property type="entry name" value="J_dom_sf"/>
</dbReference>
<dbReference type="Pfam" id="PF05207">
    <property type="entry name" value="Zn_ribbon_CSL"/>
    <property type="match status" value="1"/>
</dbReference>
<dbReference type="Gene3D" id="1.10.287.110">
    <property type="entry name" value="DnaJ domain"/>
    <property type="match status" value="1"/>
</dbReference>
<evidence type="ECO:0000256" key="3">
    <source>
        <dbReference type="ARBA" id="ARBA00022833"/>
    </source>
</evidence>
<dbReference type="AlphaFoldDB" id="A0AAD9KFH4"/>
<proteinExistence type="inferred from homology"/>
<evidence type="ECO:0000256" key="1">
    <source>
        <dbReference type="ARBA" id="ARBA00006169"/>
    </source>
</evidence>
<dbReference type="Pfam" id="PF00226">
    <property type="entry name" value="DnaJ"/>
    <property type="match status" value="1"/>
</dbReference>
<evidence type="ECO:0000313" key="7">
    <source>
        <dbReference type="EMBL" id="KAK2170386.1"/>
    </source>
</evidence>
<keyword evidence="3" id="KW-0862">Zinc</keyword>
<dbReference type="PROSITE" id="PS50076">
    <property type="entry name" value="DNAJ_2"/>
    <property type="match status" value="1"/>
</dbReference>
<keyword evidence="8" id="KW-1185">Reference proteome</keyword>
<accession>A0AAD9KFH4</accession>
<evidence type="ECO:0000313" key="8">
    <source>
        <dbReference type="Proteomes" id="UP001208570"/>
    </source>
</evidence>
<dbReference type="InterPro" id="IPR001623">
    <property type="entry name" value="DnaJ_domain"/>
</dbReference>
<reference evidence="7" key="1">
    <citation type="journal article" date="2023" name="Mol. Biol. Evol.">
        <title>Third-Generation Sequencing Reveals the Adaptive Role of the Epigenome in Three Deep-Sea Polychaetes.</title>
        <authorList>
            <person name="Perez M."/>
            <person name="Aroh O."/>
            <person name="Sun Y."/>
            <person name="Lan Y."/>
            <person name="Juniper S.K."/>
            <person name="Young C.R."/>
            <person name="Angers B."/>
            <person name="Qian P.Y."/>
        </authorList>
    </citation>
    <scope>NUCLEOTIDE SEQUENCE</scope>
    <source>
        <strain evidence="7">P08H-3</strain>
    </source>
</reference>
<organism evidence="7 8">
    <name type="scientific">Paralvinella palmiformis</name>
    <dbReference type="NCBI Taxonomy" id="53620"/>
    <lineage>
        <taxon>Eukaryota</taxon>
        <taxon>Metazoa</taxon>
        <taxon>Spiralia</taxon>
        <taxon>Lophotrochozoa</taxon>
        <taxon>Annelida</taxon>
        <taxon>Polychaeta</taxon>
        <taxon>Sedentaria</taxon>
        <taxon>Canalipalpata</taxon>
        <taxon>Terebellida</taxon>
        <taxon>Terebelliformia</taxon>
        <taxon>Alvinellidae</taxon>
        <taxon>Paralvinella</taxon>
    </lineage>
</organism>
<dbReference type="GO" id="GO:0008198">
    <property type="term" value="F:ferrous iron binding"/>
    <property type="evidence" value="ECO:0007669"/>
    <property type="project" value="TreeGrafter"/>
</dbReference>
<dbReference type="EMBL" id="JAODUP010000003">
    <property type="protein sequence ID" value="KAK2170386.1"/>
    <property type="molecule type" value="Genomic_DNA"/>
</dbReference>
<dbReference type="SUPFAM" id="SSF46565">
    <property type="entry name" value="Chaperone J-domain"/>
    <property type="match status" value="1"/>
</dbReference>
<dbReference type="PANTHER" id="PTHR45255:SF1">
    <property type="entry name" value="DNAJ HOMOLOG SUBFAMILY C MEMBER 24"/>
    <property type="match status" value="1"/>
</dbReference>